<protein>
    <submittedName>
        <fullName evidence="1">Uncharacterized protein</fullName>
    </submittedName>
</protein>
<dbReference type="OrthoDB" id="9825036at2"/>
<keyword evidence="2" id="KW-1185">Reference proteome</keyword>
<dbReference type="Proteomes" id="UP000293036">
    <property type="component" value="Unassembled WGS sequence"/>
</dbReference>
<dbReference type="AlphaFoldDB" id="A0A4Q9UZB5"/>
<evidence type="ECO:0000313" key="1">
    <source>
        <dbReference type="EMBL" id="TBW21083.1"/>
    </source>
</evidence>
<name>A0A4Q9UZB5_9ACTO</name>
<gene>
    <name evidence="1" type="ORF">EZJ44_07200</name>
</gene>
<evidence type="ECO:0000313" key="2">
    <source>
        <dbReference type="Proteomes" id="UP000293036"/>
    </source>
</evidence>
<accession>A0A4Q9UZB5</accession>
<dbReference type="RefSeq" id="WP_131281802.1">
    <property type="nucleotide sequence ID" value="NZ_JBHSLR010000002.1"/>
</dbReference>
<reference evidence="1 2" key="1">
    <citation type="submission" date="2019-02" db="EMBL/GenBank/DDBJ databases">
        <title>Arcanobacterium bovis sp. nov., isolated from the milk of a cow with mastitis.</title>
        <authorList>
            <person name="Sammra O."/>
            <person name="Foster G."/>
            <person name="Hassan A."/>
            <person name="Alssahen M."/>
            <person name="Laemmler C."/>
            <person name="Borowiak M."/>
            <person name="Malorny B."/>
            <person name="Abdulmawjood A."/>
        </authorList>
    </citation>
    <scope>NUCLEOTIDE SEQUENCE [LARGE SCALE GENOMIC DNA]</scope>
    <source>
        <strain evidence="1 2">C605018/01/1</strain>
    </source>
</reference>
<comment type="caution">
    <text evidence="1">The sequence shown here is derived from an EMBL/GenBank/DDBJ whole genome shotgun (WGS) entry which is preliminary data.</text>
</comment>
<sequence length="148" mass="16455">MNLTDEWLKELHSKTCTVLRVLHHGKSLVVVFTKPFPAHALDGEQFLVFTLTFSGVQHYQQNYQSKNTLHHSSAVKSDPLDRQTSPSDSMFLLNALEISGLDATSTIENSDLVSCAFPCDVKLVIGSKEFSFTCDDIALDTYAQDGKE</sequence>
<organism evidence="1 2">
    <name type="scientific">Arcanobacterium bovis</name>
    <dbReference type="NCBI Taxonomy" id="2529275"/>
    <lineage>
        <taxon>Bacteria</taxon>
        <taxon>Bacillati</taxon>
        <taxon>Actinomycetota</taxon>
        <taxon>Actinomycetes</taxon>
        <taxon>Actinomycetales</taxon>
        <taxon>Actinomycetaceae</taxon>
        <taxon>Arcanobacterium</taxon>
    </lineage>
</organism>
<proteinExistence type="predicted"/>
<dbReference type="EMBL" id="SJDT01000005">
    <property type="protein sequence ID" value="TBW21083.1"/>
    <property type="molecule type" value="Genomic_DNA"/>
</dbReference>